<name>A0A1Y5SK36_9RHOB</name>
<feature type="domain" description="ABC transmembrane type-1" evidence="8">
    <location>
        <begin position="79"/>
        <end position="259"/>
    </location>
</feature>
<dbReference type="InterPro" id="IPR035906">
    <property type="entry name" value="MetI-like_sf"/>
</dbReference>
<dbReference type="PANTHER" id="PTHR30151">
    <property type="entry name" value="ALKANE SULFONATE ABC TRANSPORTER-RELATED, MEMBRANE SUBUNIT"/>
    <property type="match status" value="1"/>
</dbReference>
<feature type="transmembrane region" description="Helical" evidence="7">
    <location>
        <begin position="29"/>
        <end position="51"/>
    </location>
</feature>
<accession>A0A1Y5SK36</accession>
<dbReference type="PANTHER" id="PTHR30151:SF41">
    <property type="entry name" value="ABC TRANSPORTER PERMEASE PROTEIN"/>
    <property type="match status" value="1"/>
</dbReference>
<dbReference type="EMBL" id="FWFZ01000007">
    <property type="protein sequence ID" value="SLN42279.1"/>
    <property type="molecule type" value="Genomic_DNA"/>
</dbReference>
<dbReference type="AlphaFoldDB" id="A0A1Y5SK36"/>
<evidence type="ECO:0000313" key="10">
    <source>
        <dbReference type="Proteomes" id="UP000193900"/>
    </source>
</evidence>
<protein>
    <submittedName>
        <fullName evidence="9">Putative aliphatic sulfonates transport permease protein SsuC</fullName>
    </submittedName>
</protein>
<evidence type="ECO:0000313" key="9">
    <source>
        <dbReference type="EMBL" id="SLN42279.1"/>
    </source>
</evidence>
<evidence type="ECO:0000256" key="5">
    <source>
        <dbReference type="ARBA" id="ARBA00022989"/>
    </source>
</evidence>
<evidence type="ECO:0000256" key="6">
    <source>
        <dbReference type="ARBA" id="ARBA00023136"/>
    </source>
</evidence>
<keyword evidence="4 7" id="KW-0812">Transmembrane</keyword>
<proteinExistence type="inferred from homology"/>
<gene>
    <name evidence="9" type="primary">ssuC_5</name>
    <name evidence="9" type="ORF">ROA7023_01686</name>
</gene>
<keyword evidence="3" id="KW-1003">Cell membrane</keyword>
<dbReference type="Proteomes" id="UP000193900">
    <property type="component" value="Unassembled WGS sequence"/>
</dbReference>
<sequence length="268" mass="28621">MADTAPHQADKRPSRYAESQERLAALGRFARFVAVVLVVVVVLWQGAISLLDIEPFVAPDPLSVGQALVQETDALAVALAYTLRSTVGGVALALVLAVSIAGLFTLSPLLSRALLPLIIMLRTAPILAIAPLLILIFGRGQTTSIVVVVIVSFFPIMVNAARGFASPKANALELMHVCGASWWQTFTRVRVPFALPFIFTGIRMASAGAVLSAMLAEWLSGAPGIGTLILEASSFRKLPLMWAGVVVSMITATAIYGLTVWMERRLSR</sequence>
<evidence type="ECO:0000256" key="2">
    <source>
        <dbReference type="ARBA" id="ARBA00022448"/>
    </source>
</evidence>
<feature type="transmembrane region" description="Helical" evidence="7">
    <location>
        <begin position="240"/>
        <end position="262"/>
    </location>
</feature>
<feature type="transmembrane region" description="Helical" evidence="7">
    <location>
        <begin position="143"/>
        <end position="165"/>
    </location>
</feature>
<feature type="transmembrane region" description="Helical" evidence="7">
    <location>
        <begin position="87"/>
        <end position="106"/>
    </location>
</feature>
<evidence type="ECO:0000256" key="4">
    <source>
        <dbReference type="ARBA" id="ARBA00022692"/>
    </source>
</evidence>
<dbReference type="CDD" id="cd06261">
    <property type="entry name" value="TM_PBP2"/>
    <property type="match status" value="1"/>
</dbReference>
<dbReference type="GO" id="GO:0005886">
    <property type="term" value="C:plasma membrane"/>
    <property type="evidence" value="ECO:0007669"/>
    <property type="project" value="UniProtKB-SubCell"/>
</dbReference>
<dbReference type="RefSeq" id="WP_085878564.1">
    <property type="nucleotide sequence ID" value="NZ_FWFZ01000007.1"/>
</dbReference>
<evidence type="ECO:0000259" key="8">
    <source>
        <dbReference type="PROSITE" id="PS50928"/>
    </source>
</evidence>
<dbReference type="Gene3D" id="1.10.3720.10">
    <property type="entry name" value="MetI-like"/>
    <property type="match status" value="1"/>
</dbReference>
<keyword evidence="6 7" id="KW-0472">Membrane</keyword>
<evidence type="ECO:0000256" key="3">
    <source>
        <dbReference type="ARBA" id="ARBA00022475"/>
    </source>
</evidence>
<dbReference type="PROSITE" id="PS50928">
    <property type="entry name" value="ABC_TM1"/>
    <property type="match status" value="1"/>
</dbReference>
<dbReference type="Pfam" id="PF00528">
    <property type="entry name" value="BPD_transp_1"/>
    <property type="match status" value="1"/>
</dbReference>
<keyword evidence="5 7" id="KW-1133">Transmembrane helix</keyword>
<dbReference type="InterPro" id="IPR000515">
    <property type="entry name" value="MetI-like"/>
</dbReference>
<dbReference type="GO" id="GO:0055085">
    <property type="term" value="P:transmembrane transport"/>
    <property type="evidence" value="ECO:0007669"/>
    <property type="project" value="InterPro"/>
</dbReference>
<evidence type="ECO:0000256" key="7">
    <source>
        <dbReference type="RuleBase" id="RU363032"/>
    </source>
</evidence>
<keyword evidence="2 7" id="KW-0813">Transport</keyword>
<comment type="similarity">
    <text evidence="7">Belongs to the binding-protein-dependent transport system permease family.</text>
</comment>
<organism evidence="9 10">
    <name type="scientific">Roseisalinus antarcticus</name>
    <dbReference type="NCBI Taxonomy" id="254357"/>
    <lineage>
        <taxon>Bacteria</taxon>
        <taxon>Pseudomonadati</taxon>
        <taxon>Pseudomonadota</taxon>
        <taxon>Alphaproteobacteria</taxon>
        <taxon>Rhodobacterales</taxon>
        <taxon>Roseobacteraceae</taxon>
        <taxon>Roseisalinus</taxon>
    </lineage>
</organism>
<reference evidence="9 10" key="1">
    <citation type="submission" date="2017-03" db="EMBL/GenBank/DDBJ databases">
        <authorList>
            <person name="Afonso C.L."/>
            <person name="Miller P.J."/>
            <person name="Scott M.A."/>
            <person name="Spackman E."/>
            <person name="Goraichik I."/>
            <person name="Dimitrov K.M."/>
            <person name="Suarez D.L."/>
            <person name="Swayne D.E."/>
        </authorList>
    </citation>
    <scope>NUCLEOTIDE SEQUENCE [LARGE SCALE GENOMIC DNA]</scope>
    <source>
        <strain evidence="9 10">CECT 7023</strain>
    </source>
</reference>
<keyword evidence="10" id="KW-1185">Reference proteome</keyword>
<evidence type="ECO:0000256" key="1">
    <source>
        <dbReference type="ARBA" id="ARBA00004651"/>
    </source>
</evidence>
<feature type="transmembrane region" description="Helical" evidence="7">
    <location>
        <begin position="113"/>
        <end position="137"/>
    </location>
</feature>
<dbReference type="OrthoDB" id="7856646at2"/>
<dbReference type="SUPFAM" id="SSF161098">
    <property type="entry name" value="MetI-like"/>
    <property type="match status" value="1"/>
</dbReference>
<feature type="transmembrane region" description="Helical" evidence="7">
    <location>
        <begin position="193"/>
        <end position="220"/>
    </location>
</feature>
<comment type="subcellular location">
    <subcellularLocation>
        <location evidence="1 7">Cell membrane</location>
        <topology evidence="1 7">Multi-pass membrane protein</topology>
    </subcellularLocation>
</comment>